<keyword evidence="3" id="KW-1185">Reference proteome</keyword>
<gene>
    <name evidence="2" type="ORF">FJ651_03610</name>
</gene>
<dbReference type="RefSeq" id="WP_140989049.1">
    <property type="nucleotide sequence ID" value="NZ_VHIQ01000002.1"/>
</dbReference>
<name>A0A506PL59_9FLAO</name>
<evidence type="ECO:0000313" key="3">
    <source>
        <dbReference type="Proteomes" id="UP000317332"/>
    </source>
</evidence>
<accession>A0A506PL59</accession>
<dbReference type="InterPro" id="IPR051783">
    <property type="entry name" value="NAD(P)-dependent_oxidoreduct"/>
</dbReference>
<sequence>MILVTGATGLVGSHLLYKLIVEGNKVRAIYRRQQKLDNVKHVFSYYGNNADDLFNAIEWVKADINDIPAMELAFKNIDYVYHCAAMVSFEPDKFETLKKINIEGTANVVNLCLDFKVKKLCYVSSVAALGKPLIPGDVVDETTPWNKELDHSVYAITKYGAEMEVWRAINEGLDAVIVNPGVILGPGFWHGGGSSGLFKQVYKGLKYYTNGTTGFVGIWDVVLPMLLLMESDIKNEQFILVSENLSFKTFFYNTSIALNVKPPAKQATALMLAIAWRLDWLQFKLTGKRRRLSKHMARSAVSVSKFSSDKIRDTLKYTFTAVNIVIKEVSVLFLEDKKSSLFL</sequence>
<dbReference type="EMBL" id="VHIQ01000002">
    <property type="protein sequence ID" value="TPV34626.1"/>
    <property type="molecule type" value="Genomic_DNA"/>
</dbReference>
<dbReference type="GO" id="GO:0004029">
    <property type="term" value="F:aldehyde dehydrogenase (NAD+) activity"/>
    <property type="evidence" value="ECO:0007669"/>
    <property type="project" value="TreeGrafter"/>
</dbReference>
<evidence type="ECO:0000313" key="2">
    <source>
        <dbReference type="EMBL" id="TPV34626.1"/>
    </source>
</evidence>
<dbReference type="Proteomes" id="UP000317332">
    <property type="component" value="Unassembled WGS sequence"/>
</dbReference>
<dbReference type="PANTHER" id="PTHR48079">
    <property type="entry name" value="PROTEIN YEEZ"/>
    <property type="match status" value="1"/>
</dbReference>
<reference evidence="2 3" key="1">
    <citation type="submission" date="2019-06" db="EMBL/GenBank/DDBJ databases">
        <title>Flavobacteriaceae Paucihalobacterium erythroidium CWB-1, complete genome.</title>
        <authorList>
            <person name="Wu S."/>
        </authorList>
    </citation>
    <scope>NUCLEOTIDE SEQUENCE [LARGE SCALE GENOMIC DNA]</scope>
    <source>
        <strain evidence="2 3">CWB-1</strain>
    </source>
</reference>
<comment type="caution">
    <text evidence="2">The sequence shown here is derived from an EMBL/GenBank/DDBJ whole genome shotgun (WGS) entry which is preliminary data.</text>
</comment>
<dbReference type="SUPFAM" id="SSF51735">
    <property type="entry name" value="NAD(P)-binding Rossmann-fold domains"/>
    <property type="match status" value="1"/>
</dbReference>
<dbReference type="PANTHER" id="PTHR48079:SF6">
    <property type="entry name" value="NAD(P)-BINDING DOMAIN-CONTAINING PROTEIN-RELATED"/>
    <property type="match status" value="1"/>
</dbReference>
<dbReference type="GO" id="GO:0005737">
    <property type="term" value="C:cytoplasm"/>
    <property type="evidence" value="ECO:0007669"/>
    <property type="project" value="TreeGrafter"/>
</dbReference>
<dbReference type="InterPro" id="IPR001509">
    <property type="entry name" value="Epimerase_deHydtase"/>
</dbReference>
<protein>
    <submittedName>
        <fullName evidence="2">NAD-dependent epimerase/dehydratase family protein</fullName>
    </submittedName>
</protein>
<proteinExistence type="predicted"/>
<dbReference type="AlphaFoldDB" id="A0A506PL59"/>
<dbReference type="Pfam" id="PF01370">
    <property type="entry name" value="Epimerase"/>
    <property type="match status" value="1"/>
</dbReference>
<dbReference type="Gene3D" id="3.40.50.720">
    <property type="entry name" value="NAD(P)-binding Rossmann-like Domain"/>
    <property type="match status" value="1"/>
</dbReference>
<dbReference type="InterPro" id="IPR036291">
    <property type="entry name" value="NAD(P)-bd_dom_sf"/>
</dbReference>
<evidence type="ECO:0000259" key="1">
    <source>
        <dbReference type="Pfam" id="PF01370"/>
    </source>
</evidence>
<feature type="domain" description="NAD-dependent epimerase/dehydratase" evidence="1">
    <location>
        <begin position="2"/>
        <end position="231"/>
    </location>
</feature>
<dbReference type="OrthoDB" id="596910at2"/>
<organism evidence="2 3">
    <name type="scientific">Paucihalobacter ruber</name>
    <dbReference type="NCBI Taxonomy" id="2567861"/>
    <lineage>
        <taxon>Bacteria</taxon>
        <taxon>Pseudomonadati</taxon>
        <taxon>Bacteroidota</taxon>
        <taxon>Flavobacteriia</taxon>
        <taxon>Flavobacteriales</taxon>
        <taxon>Flavobacteriaceae</taxon>
        <taxon>Paucihalobacter</taxon>
    </lineage>
</organism>